<proteinExistence type="predicted"/>
<name>A0A1H4ZHV9_9PSED</name>
<dbReference type="InterPro" id="IPR029068">
    <property type="entry name" value="Glyas_Bleomycin-R_OHBP_Dase"/>
</dbReference>
<dbReference type="RefSeq" id="WP_074851506.1">
    <property type="nucleotide sequence ID" value="NZ_FNTS01000002.1"/>
</dbReference>
<dbReference type="Gene3D" id="3.10.180.10">
    <property type="entry name" value="2,3-Dihydroxybiphenyl 1,2-Dioxygenase, domain 1"/>
    <property type="match status" value="1"/>
</dbReference>
<comment type="caution">
    <text evidence="2">The sequence shown here is derived from an EMBL/GenBank/DDBJ whole genome shotgun (WGS) entry which is preliminary data.</text>
</comment>
<dbReference type="Proteomes" id="UP000182179">
    <property type="component" value="Unassembled WGS sequence"/>
</dbReference>
<evidence type="ECO:0000313" key="2">
    <source>
        <dbReference type="EMBL" id="SED29557.1"/>
    </source>
</evidence>
<keyword evidence="2" id="KW-0489">Methyltransferase</keyword>
<keyword evidence="2" id="KW-0808">Transferase</keyword>
<feature type="domain" description="PhnB-like" evidence="1">
    <location>
        <begin position="4"/>
        <end position="119"/>
    </location>
</feature>
<accession>A0A1H4ZHV9</accession>
<dbReference type="EMBL" id="FNTS01000002">
    <property type="protein sequence ID" value="SED29557.1"/>
    <property type="molecule type" value="Genomic_DNA"/>
</dbReference>
<dbReference type="PANTHER" id="PTHR33990:SF2">
    <property type="entry name" value="PHNB-LIKE DOMAIN-CONTAINING PROTEIN"/>
    <property type="match status" value="1"/>
</dbReference>
<keyword evidence="3" id="KW-1185">Reference proteome</keyword>
<dbReference type="InterPro" id="IPR009725">
    <property type="entry name" value="3_dmu_93_MTrfase"/>
</dbReference>
<reference evidence="2 3" key="1">
    <citation type="submission" date="2016-10" db="EMBL/GenBank/DDBJ databases">
        <authorList>
            <person name="Varghese N."/>
            <person name="Submissions S."/>
        </authorList>
    </citation>
    <scope>NUCLEOTIDE SEQUENCE [LARGE SCALE GENOMIC DNA]</scope>
    <source>
        <strain evidence="2 3">BS2773</strain>
    </source>
</reference>
<dbReference type="PANTHER" id="PTHR33990">
    <property type="entry name" value="PROTEIN YJDN-RELATED"/>
    <property type="match status" value="1"/>
</dbReference>
<gene>
    <name evidence="2" type="ORF">SAMN04515675_0601</name>
</gene>
<dbReference type="GO" id="GO:0008168">
    <property type="term" value="F:methyltransferase activity"/>
    <property type="evidence" value="ECO:0007669"/>
    <property type="project" value="UniProtKB-KW"/>
</dbReference>
<dbReference type="InterPro" id="IPR028973">
    <property type="entry name" value="PhnB-like"/>
</dbReference>
<dbReference type="Pfam" id="PF06983">
    <property type="entry name" value="3-dmu-9_3-mt"/>
    <property type="match status" value="1"/>
</dbReference>
<protein>
    <submittedName>
        <fullName evidence="2">2-polyprenyl-6-hydroxyphenyl methylase / 3-demethylubiquinone-9 3-methyltransferase</fullName>
    </submittedName>
</protein>
<dbReference type="CDD" id="cd06588">
    <property type="entry name" value="PhnB_like"/>
    <property type="match status" value="1"/>
</dbReference>
<dbReference type="GO" id="GO:0032259">
    <property type="term" value="P:methylation"/>
    <property type="evidence" value="ECO:0007669"/>
    <property type="project" value="UniProtKB-KW"/>
</dbReference>
<organism evidence="2 3">
    <name type="scientific">Pseudomonas costantinii</name>
    <dbReference type="NCBI Taxonomy" id="168469"/>
    <lineage>
        <taxon>Bacteria</taxon>
        <taxon>Pseudomonadati</taxon>
        <taxon>Pseudomonadota</taxon>
        <taxon>Gammaproteobacteria</taxon>
        <taxon>Pseudomonadales</taxon>
        <taxon>Pseudomonadaceae</taxon>
        <taxon>Pseudomonas</taxon>
    </lineage>
</organism>
<sequence>MTSKNTLCLWYNGTALDAATFYAKTFPDSAVKAVHHAPGDYPSGKQGDVLTVEFTVIGIPCLGLNAGPAFPHTAAFSFQVATDDQAETDRLWNAIIDNGGQASACGWCRDKWGLSWQITPRVLSAAVTHPDPATAKRAFDAMMTMTKIDIAAIEAALAAG</sequence>
<dbReference type="PIRSF" id="PIRSF021700">
    <property type="entry name" value="3_dmu_93_MTrfase"/>
    <property type="match status" value="1"/>
</dbReference>
<evidence type="ECO:0000313" key="3">
    <source>
        <dbReference type="Proteomes" id="UP000182179"/>
    </source>
</evidence>
<dbReference type="SUPFAM" id="SSF54593">
    <property type="entry name" value="Glyoxalase/Bleomycin resistance protein/Dihydroxybiphenyl dioxygenase"/>
    <property type="match status" value="1"/>
</dbReference>
<evidence type="ECO:0000259" key="1">
    <source>
        <dbReference type="Pfam" id="PF06983"/>
    </source>
</evidence>